<dbReference type="RefSeq" id="WP_163159065.1">
    <property type="nucleotide sequence ID" value="NZ_VKHP01000140.1"/>
</dbReference>
<reference evidence="2 3" key="1">
    <citation type="journal article" date="2020" name="Arch. Microbiol.">
        <title>Bradyrhizobium uaiense sp. nov., a new highly efficient cowpea symbiont.</title>
        <authorList>
            <person name="Cabral Michel D."/>
            <person name="Azarias Guimaraes A."/>
            <person name="Martins da Costa E."/>
            <person name="Soares de Carvalho T."/>
            <person name="Balsanelli E."/>
            <person name="Willems A."/>
            <person name="Maltempi de Souza E."/>
            <person name="de Souza Moreira F.M."/>
        </authorList>
    </citation>
    <scope>NUCLEOTIDE SEQUENCE [LARGE SCALE GENOMIC DNA]</scope>
    <source>
        <strain evidence="2 3">UFLA 03-164</strain>
    </source>
</reference>
<feature type="signal peptide" evidence="1">
    <location>
        <begin position="1"/>
        <end position="21"/>
    </location>
</feature>
<dbReference type="InterPro" id="IPR029032">
    <property type="entry name" value="AhpD-like"/>
</dbReference>
<feature type="chain" id="PRO_5026679408" evidence="1">
    <location>
        <begin position="22"/>
        <end position="218"/>
    </location>
</feature>
<proteinExistence type="predicted"/>
<dbReference type="SUPFAM" id="SSF69118">
    <property type="entry name" value="AhpD-like"/>
    <property type="match status" value="1"/>
</dbReference>
<accession>A0A6P1BN62</accession>
<organism evidence="2 3">
    <name type="scientific">Bradyrhizobium uaiense</name>
    <dbReference type="NCBI Taxonomy" id="2594946"/>
    <lineage>
        <taxon>Bacteria</taxon>
        <taxon>Pseudomonadati</taxon>
        <taxon>Pseudomonadota</taxon>
        <taxon>Alphaproteobacteria</taxon>
        <taxon>Hyphomicrobiales</taxon>
        <taxon>Nitrobacteraceae</taxon>
        <taxon>Bradyrhizobium</taxon>
    </lineage>
</organism>
<evidence type="ECO:0000256" key="1">
    <source>
        <dbReference type="SAM" id="SignalP"/>
    </source>
</evidence>
<dbReference type="Proteomes" id="UP000468531">
    <property type="component" value="Unassembled WGS sequence"/>
</dbReference>
<comment type="caution">
    <text evidence="2">The sequence shown here is derived from an EMBL/GenBank/DDBJ whole genome shotgun (WGS) entry which is preliminary data.</text>
</comment>
<dbReference type="PANTHER" id="PTHR34846">
    <property type="entry name" value="4-CARBOXYMUCONOLACTONE DECARBOXYLASE FAMILY PROTEIN (AFU_ORTHOLOGUE AFUA_6G11590)"/>
    <property type="match status" value="1"/>
</dbReference>
<evidence type="ECO:0000313" key="3">
    <source>
        <dbReference type="Proteomes" id="UP000468531"/>
    </source>
</evidence>
<evidence type="ECO:0000313" key="2">
    <source>
        <dbReference type="EMBL" id="NEU99654.1"/>
    </source>
</evidence>
<keyword evidence="3" id="KW-1185">Reference proteome</keyword>
<dbReference type="PANTHER" id="PTHR34846:SF11">
    <property type="entry name" value="4-CARBOXYMUCONOLACTONE DECARBOXYLASE FAMILY PROTEIN (AFU_ORTHOLOGUE AFUA_6G11590)"/>
    <property type="match status" value="1"/>
</dbReference>
<keyword evidence="1" id="KW-0732">Signal</keyword>
<gene>
    <name evidence="2" type="ORF">FNJ47_28470</name>
</gene>
<dbReference type="Gene3D" id="1.20.1290.10">
    <property type="entry name" value="AhpD-like"/>
    <property type="match status" value="1"/>
</dbReference>
<protein>
    <submittedName>
        <fullName evidence="2">Carboxymuconolactone decarboxylase family protein</fullName>
    </submittedName>
</protein>
<sequence>MRSATVWLSSLTLAAAGGWLAATAFSAPATSKEPRFPQLTMDQLNDLQKPLGEQIMKVSSVGIGGPYNPIIRSPVLGQRLYDLFYYLRWQTSVPTRLNEFAILIIGRQWRSQVEWFAHAPLAAKAGLSADVIAELKAGDRPSKMADDEAVVYDFVTELTTTKKVSDETYTRARKIFNDQQIVDLTALAGNYVMVAMILAMAEETVPPGKEEPFKVGEK</sequence>
<dbReference type="AlphaFoldDB" id="A0A6P1BN62"/>
<name>A0A6P1BN62_9BRAD</name>
<dbReference type="EMBL" id="VKHP01000140">
    <property type="protein sequence ID" value="NEU99654.1"/>
    <property type="molecule type" value="Genomic_DNA"/>
</dbReference>